<dbReference type="Proteomes" id="UP000606870">
    <property type="component" value="Unassembled WGS sequence"/>
</dbReference>
<keyword evidence="1" id="KW-0732">Signal</keyword>
<proteinExistence type="predicted"/>
<dbReference type="Pfam" id="PF13472">
    <property type="entry name" value="Lipase_GDSL_2"/>
    <property type="match status" value="1"/>
</dbReference>
<dbReference type="InterPro" id="IPR036514">
    <property type="entry name" value="SGNH_hydro_sf"/>
</dbReference>
<dbReference type="Gene3D" id="2.60.40.10">
    <property type="entry name" value="Immunoglobulins"/>
    <property type="match status" value="2"/>
</dbReference>
<dbReference type="PANTHER" id="PTHR30383:SF29">
    <property type="entry name" value="SGNH HYDROLASE-TYPE ESTERASE DOMAIN-CONTAINING PROTEIN"/>
    <property type="match status" value="1"/>
</dbReference>
<dbReference type="InterPro" id="IPR051532">
    <property type="entry name" value="Ester_Hydrolysis_Enzymes"/>
</dbReference>
<evidence type="ECO:0000313" key="4">
    <source>
        <dbReference type="Proteomes" id="UP000606870"/>
    </source>
</evidence>
<dbReference type="InterPro" id="IPR013830">
    <property type="entry name" value="SGNH_hydro"/>
</dbReference>
<comment type="caution">
    <text evidence="3">The sequence shown here is derived from an EMBL/GenBank/DDBJ whole genome shotgun (WGS) entry which is preliminary data.</text>
</comment>
<dbReference type="PANTHER" id="PTHR30383">
    <property type="entry name" value="THIOESTERASE 1/PROTEASE 1/LYSOPHOSPHOLIPASE L1"/>
    <property type="match status" value="1"/>
</dbReference>
<protein>
    <submittedName>
        <fullName evidence="3">G-D-S-L family lipolytic protein</fullName>
    </submittedName>
</protein>
<evidence type="ECO:0000256" key="1">
    <source>
        <dbReference type="SAM" id="SignalP"/>
    </source>
</evidence>
<accession>A0ABR6VK70</accession>
<keyword evidence="4" id="KW-1185">Reference proteome</keyword>
<dbReference type="Gene3D" id="3.40.50.1110">
    <property type="entry name" value="SGNH hydrolase"/>
    <property type="match status" value="1"/>
</dbReference>
<dbReference type="InterPro" id="IPR013783">
    <property type="entry name" value="Ig-like_fold"/>
</dbReference>
<gene>
    <name evidence="3" type="ORF">H8J70_04970</name>
</gene>
<evidence type="ECO:0000259" key="2">
    <source>
        <dbReference type="Pfam" id="PF13472"/>
    </source>
</evidence>
<feature type="chain" id="PRO_5047405497" evidence="1">
    <location>
        <begin position="23"/>
        <end position="451"/>
    </location>
</feature>
<evidence type="ECO:0000313" key="3">
    <source>
        <dbReference type="EMBL" id="MBC3536601.1"/>
    </source>
</evidence>
<dbReference type="SUPFAM" id="SSF52266">
    <property type="entry name" value="SGNH hydrolase"/>
    <property type="match status" value="1"/>
</dbReference>
<dbReference type="RefSeq" id="WP_186502759.1">
    <property type="nucleotide sequence ID" value="NZ_JACOGK010000011.1"/>
</dbReference>
<feature type="domain" description="SGNH hydrolase-type esterase" evidence="2">
    <location>
        <begin position="266"/>
        <end position="433"/>
    </location>
</feature>
<name>A0ABR6VK70_9FIRM</name>
<sequence>MSINRTLLLFLSALCLTATATAAQPAQAPLSDKPATTAEIREIPLDKVREIYDHEPPQILSHYTAENPASLHPTLRWDKVLGAVAYEIEIDVPNAAPIHDAHIFVAGYNAALPANTPKGDVTWRVRALNFDNQPITAYSPAETMYVDPAVQTPLYPEPLSHFNTGNGTALLYPVYNWVPVHNAATYDVEILTDANVRPDEPAADSQVMGRGVSHWFDWYDDSPRISTQLLYWRVRALDKNGQPLGVFCPPQPMSINPDKPYTVGTLGDSISHGGGDLSYSPSDWEYSYQYYLDFDTINLSDSGDTSQMTLDRFDRDVLPFHLRYLIIMTGSNSLRGWTSADEVISNLASIEEKCRENGIQPVFLTLPPLNPENIKRAFNEPTAENWRERFQKVNEWIRRQPHIDLATKIPEDHDLPYELGIDGIHLNSRGKQLMAEAINEQWASITGQAQP</sequence>
<feature type="signal peptide" evidence="1">
    <location>
        <begin position="1"/>
        <end position="22"/>
    </location>
</feature>
<reference evidence="3 4" key="1">
    <citation type="submission" date="2020-08" db="EMBL/GenBank/DDBJ databases">
        <authorList>
            <person name="Liu C."/>
            <person name="Sun Q."/>
        </authorList>
    </citation>
    <scope>NUCLEOTIDE SEQUENCE [LARGE SCALE GENOMIC DNA]</scope>
    <source>
        <strain evidence="3 4">NSJ-59</strain>
    </source>
</reference>
<dbReference type="EMBL" id="JACOGK010000011">
    <property type="protein sequence ID" value="MBC3536601.1"/>
    <property type="molecule type" value="Genomic_DNA"/>
</dbReference>
<organism evidence="3 4">
    <name type="scientific">Megasphaera hominis</name>
    <dbReference type="NCBI Taxonomy" id="159836"/>
    <lineage>
        <taxon>Bacteria</taxon>
        <taxon>Bacillati</taxon>
        <taxon>Bacillota</taxon>
        <taxon>Negativicutes</taxon>
        <taxon>Veillonellales</taxon>
        <taxon>Veillonellaceae</taxon>
        <taxon>Megasphaera</taxon>
    </lineage>
</organism>